<name>A0A285T431_9PROT</name>
<dbReference type="Gene3D" id="3.40.630.40">
    <property type="entry name" value="Zn-dependent exopeptidases"/>
    <property type="match status" value="1"/>
</dbReference>
<dbReference type="AlphaFoldDB" id="A0A285T431"/>
<reference evidence="1 2" key="1">
    <citation type="submission" date="2017-08" db="EMBL/GenBank/DDBJ databases">
        <authorList>
            <person name="de Groot N.N."/>
        </authorList>
    </citation>
    <scope>NUCLEOTIDE SEQUENCE [LARGE SCALE GENOMIC DNA]</scope>
    <source>
        <strain evidence="1 2">USBA 78</strain>
    </source>
</reference>
<dbReference type="Proteomes" id="UP000219068">
    <property type="component" value="Unassembled WGS sequence"/>
</dbReference>
<evidence type="ECO:0000313" key="1">
    <source>
        <dbReference type="EMBL" id="SOC16046.1"/>
    </source>
</evidence>
<accession>A0A285T431</accession>
<evidence type="ECO:0000313" key="2">
    <source>
        <dbReference type="Proteomes" id="UP000219068"/>
    </source>
</evidence>
<organism evidence="1 2">
    <name type="scientific">Thalassospira xiamenensis</name>
    <dbReference type="NCBI Taxonomy" id="220697"/>
    <lineage>
        <taxon>Bacteria</taxon>
        <taxon>Pseudomonadati</taxon>
        <taxon>Pseudomonadota</taxon>
        <taxon>Alphaproteobacteria</taxon>
        <taxon>Rhodospirillales</taxon>
        <taxon>Thalassospiraceae</taxon>
        <taxon>Thalassospira</taxon>
    </lineage>
</organism>
<dbReference type="InterPro" id="IPR010247">
    <property type="entry name" value="HutG_amidohyd"/>
</dbReference>
<dbReference type="EMBL" id="OBMM01000002">
    <property type="protein sequence ID" value="SOC16046.1"/>
    <property type="molecule type" value="Genomic_DNA"/>
</dbReference>
<dbReference type="SUPFAM" id="SSF53187">
    <property type="entry name" value="Zn-dependent exopeptidases"/>
    <property type="match status" value="1"/>
</dbReference>
<sequence>MTKINPVEVRRGEGPIVLGLPHTGTYVPDDIAAKLNDRGRELADTDWHIHTLYDGLLDNVTTVRATFHRYVIDANRDPAGVSLYPGQNTTTLVPLTDFDGENIWDQAPDEDDIAFRVHHFHDAYHQALAGELDRVREKHGVAILYDCHSIRSHIPFLFDGKLSDFNIGTNLGTTCDPVIEVATRDICAAAQDYTSILNGRFKGGWTTRHYGRPNINQHAIQMELAQSTYLGAEAAPWAYDESRAAKLRTHLTSILEKLAELAPSLRGKS</sequence>
<gene>
    <name evidence="1" type="ORF">SAMN05428964_102210</name>
</gene>
<proteinExistence type="predicted"/>
<protein>
    <submittedName>
        <fullName evidence="1">Formiminoglutamase</fullName>
    </submittedName>
</protein>
<dbReference type="InterPro" id="IPR007709">
    <property type="entry name" value="N-FG_amidohydro"/>
</dbReference>
<dbReference type="RefSeq" id="WP_097051676.1">
    <property type="nucleotide sequence ID" value="NZ_OBMM01000002.1"/>
</dbReference>
<dbReference type="Pfam" id="PF05013">
    <property type="entry name" value="FGase"/>
    <property type="match status" value="1"/>
</dbReference>
<dbReference type="NCBIfam" id="TIGR02017">
    <property type="entry name" value="hutG_amidohyd"/>
    <property type="match status" value="1"/>
</dbReference>